<dbReference type="PANTHER" id="PTHR23341:SF2">
    <property type="entry name" value="HIGH MOBILITY GROUP PROTEIN HMG-12"/>
    <property type="match status" value="1"/>
</dbReference>
<dbReference type="EMBL" id="JAGKHQ010000013">
    <property type="protein sequence ID" value="KAG7499882.1"/>
    <property type="molecule type" value="Genomic_DNA"/>
</dbReference>
<evidence type="ECO:0000256" key="2">
    <source>
        <dbReference type="ARBA" id="ARBA00010812"/>
    </source>
</evidence>
<feature type="compositionally biased region" description="Basic residues" evidence="7">
    <location>
        <begin position="27"/>
        <end position="39"/>
    </location>
</feature>
<dbReference type="SMART" id="SM00384">
    <property type="entry name" value="AT_hook"/>
    <property type="match status" value="14"/>
</dbReference>
<feature type="compositionally biased region" description="Polar residues" evidence="7">
    <location>
        <begin position="379"/>
        <end position="388"/>
    </location>
</feature>
<evidence type="ECO:0000313" key="9">
    <source>
        <dbReference type="EMBL" id="KAG7499882.1"/>
    </source>
</evidence>
<dbReference type="GO" id="GO:0003677">
    <property type="term" value="F:DNA binding"/>
    <property type="evidence" value="ECO:0007669"/>
    <property type="project" value="UniProtKB-KW"/>
</dbReference>
<dbReference type="AlphaFoldDB" id="A0AAV6R3B2"/>
<evidence type="ECO:0000256" key="5">
    <source>
        <dbReference type="ARBA" id="ARBA00023163"/>
    </source>
</evidence>
<comment type="subcellular location">
    <subcellularLocation>
        <location evidence="1">Nucleus</location>
    </subcellularLocation>
</comment>
<keyword evidence="10" id="KW-1185">Reference proteome</keyword>
<reference evidence="9" key="2">
    <citation type="submission" date="2021-03" db="EMBL/GenBank/DDBJ databases">
        <authorList>
            <person name="Guerrero-Cozar I."/>
            <person name="Gomez-Garrido J."/>
            <person name="Berbel C."/>
            <person name="Martinez-Blanch J.F."/>
            <person name="Alioto T."/>
            <person name="Claros M.G."/>
            <person name="Gagnaire P.A."/>
            <person name="Manchado M."/>
        </authorList>
    </citation>
    <scope>NUCLEOTIDE SEQUENCE</scope>
    <source>
        <strain evidence="9">Sse05_10M</strain>
        <tissue evidence="9">Blood</tissue>
    </source>
</reference>
<evidence type="ECO:0000313" key="8">
    <source>
        <dbReference type="EMBL" id="KAG7499881.1"/>
    </source>
</evidence>
<keyword evidence="3" id="KW-0805">Transcription regulation</keyword>
<feature type="region of interest" description="Disordered" evidence="7">
    <location>
        <begin position="51"/>
        <end position="448"/>
    </location>
</feature>
<feature type="compositionally biased region" description="Polar residues" evidence="7">
    <location>
        <begin position="223"/>
        <end position="241"/>
    </location>
</feature>
<feature type="region of interest" description="Disordered" evidence="7">
    <location>
        <begin position="1"/>
        <end position="39"/>
    </location>
</feature>
<feature type="compositionally biased region" description="Basic residues" evidence="7">
    <location>
        <begin position="117"/>
        <end position="127"/>
    </location>
</feature>
<feature type="compositionally biased region" description="Basic residues" evidence="7">
    <location>
        <begin position="414"/>
        <end position="429"/>
    </location>
</feature>
<dbReference type="GO" id="GO:0003712">
    <property type="term" value="F:transcription coregulator activity"/>
    <property type="evidence" value="ECO:0007669"/>
    <property type="project" value="TreeGrafter"/>
</dbReference>
<evidence type="ECO:0000256" key="3">
    <source>
        <dbReference type="ARBA" id="ARBA00023015"/>
    </source>
</evidence>
<sequence>MADTEQGDGSSKDGESFADTSNNSPVKRGRGRPQGSKKLKVCVTDINLMEMVSGISNGDSTQTKRGRGRPKFKEETVQEQSGDDDAGDSVQTHRGKGRPKGSKKLTSNRDNPMTDHSKKRGRPKKSLSKSSTETATADLANGGSGTPKLRRGRPKGSTKQKSENLTSGDEDESSFAKPRKRGRPKGSPNKVPRLLAEVSSDGETEGSLSSPTSVRGRLRKSRGNYSGSMTQQTSNAITNTAGRGRGRPRKSIQQKNGDQQNGSQIAKRGRGRPKGSLNKKYPASRLHGNVGQLQGIAAPSKGKRGRPRLQPAKTRGRPRKYPLPSPEDLKRPRVWKPLGRPRKYPRSDPPDDASSLPRRSRGRPRKSESKKGAHLRKNMPTTPASTYNLDDDDDDEPPKKRGRPPSATKSHNATPRKRGRPKGSLNKKKVNSETQLNNTHSHTKEVRELSAVGVEYEGVSGEEVVEHDKDTETAFVKQNKNFDVSNQA</sequence>
<accession>A0AAV6R3B2</accession>
<evidence type="ECO:0000256" key="6">
    <source>
        <dbReference type="ARBA" id="ARBA00023242"/>
    </source>
</evidence>
<dbReference type="Proteomes" id="UP000693946">
    <property type="component" value="Linkage Group LG20"/>
</dbReference>
<dbReference type="GO" id="GO:0005634">
    <property type="term" value="C:nucleus"/>
    <property type="evidence" value="ECO:0007669"/>
    <property type="project" value="UniProtKB-SubCell"/>
</dbReference>
<dbReference type="GO" id="GO:0010557">
    <property type="term" value="P:positive regulation of macromolecule biosynthetic process"/>
    <property type="evidence" value="ECO:0007669"/>
    <property type="project" value="UniProtKB-ARBA"/>
</dbReference>
<evidence type="ECO:0000256" key="4">
    <source>
        <dbReference type="ARBA" id="ARBA00023125"/>
    </source>
</evidence>
<dbReference type="GO" id="GO:0006355">
    <property type="term" value="P:regulation of DNA-templated transcription"/>
    <property type="evidence" value="ECO:0007669"/>
    <property type="project" value="TreeGrafter"/>
</dbReference>
<organism evidence="9 10">
    <name type="scientific">Solea senegalensis</name>
    <name type="common">Senegalese sole</name>
    <dbReference type="NCBI Taxonomy" id="28829"/>
    <lineage>
        <taxon>Eukaryota</taxon>
        <taxon>Metazoa</taxon>
        <taxon>Chordata</taxon>
        <taxon>Craniata</taxon>
        <taxon>Vertebrata</taxon>
        <taxon>Euteleostomi</taxon>
        <taxon>Actinopterygii</taxon>
        <taxon>Neopterygii</taxon>
        <taxon>Teleostei</taxon>
        <taxon>Neoteleostei</taxon>
        <taxon>Acanthomorphata</taxon>
        <taxon>Carangaria</taxon>
        <taxon>Pleuronectiformes</taxon>
        <taxon>Pleuronectoidei</taxon>
        <taxon>Soleidae</taxon>
        <taxon>Solea</taxon>
    </lineage>
</organism>
<dbReference type="EMBL" id="JAGKHQ010000013">
    <property type="protein sequence ID" value="KAG7499881.1"/>
    <property type="molecule type" value="Genomic_DNA"/>
</dbReference>
<feature type="compositionally biased region" description="Basic residues" evidence="7">
    <location>
        <begin position="148"/>
        <end position="158"/>
    </location>
</feature>
<reference evidence="9 10" key="1">
    <citation type="journal article" date="2021" name="Sci. Rep.">
        <title>Chromosome anchoring in Senegalese sole (Solea senegalensis) reveals sex-associated markers and genome rearrangements in flatfish.</title>
        <authorList>
            <person name="Guerrero-Cozar I."/>
            <person name="Gomez-Garrido J."/>
            <person name="Berbel C."/>
            <person name="Martinez-Blanch J.F."/>
            <person name="Alioto T."/>
            <person name="Claros M.G."/>
            <person name="Gagnaire P.A."/>
            <person name="Manchado M."/>
        </authorList>
    </citation>
    <scope>NUCLEOTIDE SEQUENCE [LARGE SCALE GENOMIC DNA]</scope>
    <source>
        <strain evidence="9">Sse05_10M</strain>
    </source>
</reference>
<evidence type="ECO:0000256" key="7">
    <source>
        <dbReference type="SAM" id="MobiDB-lite"/>
    </source>
</evidence>
<comment type="caution">
    <text evidence="9">The sequence shown here is derived from an EMBL/GenBank/DDBJ whole genome shotgun (WGS) entry which is preliminary data.</text>
</comment>
<feature type="compositionally biased region" description="Polar residues" evidence="7">
    <location>
        <begin position="54"/>
        <end position="63"/>
    </location>
</feature>
<evidence type="ECO:0000313" key="10">
    <source>
        <dbReference type="Proteomes" id="UP000693946"/>
    </source>
</evidence>
<gene>
    <name evidence="9" type="ORF">JOB18_002045</name>
</gene>
<keyword evidence="6" id="KW-0539">Nucleus</keyword>
<dbReference type="PANTHER" id="PTHR23341">
    <property type="entry name" value="HIGH MOBILITY GROUP PROTEINS HMG-A AND C"/>
    <property type="match status" value="1"/>
</dbReference>
<keyword evidence="4" id="KW-0238">DNA-binding</keyword>
<evidence type="ECO:0000256" key="1">
    <source>
        <dbReference type="ARBA" id="ARBA00004123"/>
    </source>
</evidence>
<keyword evidence="5" id="KW-0804">Transcription</keyword>
<protein>
    <submittedName>
        <fullName evidence="8">Origin recognition complex subunit 4-like</fullName>
    </submittedName>
</protein>
<feature type="compositionally biased region" description="Basic residues" evidence="7">
    <location>
        <begin position="93"/>
        <end position="103"/>
    </location>
</feature>
<name>A0AAV6R3B2_SOLSE</name>
<feature type="compositionally biased region" description="Polar residues" evidence="7">
    <location>
        <begin position="253"/>
        <end position="264"/>
    </location>
</feature>
<comment type="similarity">
    <text evidence="2">Belongs to the HMGA family.</text>
</comment>
<proteinExistence type="inferred from homology"/>
<dbReference type="InterPro" id="IPR017956">
    <property type="entry name" value="AT_hook_DNA-bd_motif"/>
</dbReference>